<name>A0A5R9Q2I6_9GAMM</name>
<dbReference type="EMBL" id="PPSW01000012">
    <property type="protein sequence ID" value="TLX47373.1"/>
    <property type="molecule type" value="Genomic_DNA"/>
</dbReference>
<dbReference type="PANTHER" id="PTHR33121:SF71">
    <property type="entry name" value="OXYGEN SENSOR PROTEIN DOSP"/>
    <property type="match status" value="1"/>
</dbReference>
<dbReference type="GO" id="GO:0000160">
    <property type="term" value="P:phosphorelay signal transduction system"/>
    <property type="evidence" value="ECO:0007669"/>
    <property type="project" value="InterPro"/>
</dbReference>
<dbReference type="CDD" id="cd01948">
    <property type="entry name" value="EAL"/>
    <property type="match status" value="1"/>
</dbReference>
<dbReference type="PROSITE" id="PS50110">
    <property type="entry name" value="RESPONSE_REGULATORY"/>
    <property type="match status" value="1"/>
</dbReference>
<feature type="domain" description="EAL" evidence="3">
    <location>
        <begin position="137"/>
        <end position="394"/>
    </location>
</feature>
<feature type="modified residue" description="4-aspartylphosphate" evidence="1">
    <location>
        <position position="53"/>
    </location>
</feature>
<dbReference type="PROSITE" id="PS50883">
    <property type="entry name" value="EAL"/>
    <property type="match status" value="1"/>
</dbReference>
<feature type="domain" description="Response regulatory" evidence="2">
    <location>
        <begin position="5"/>
        <end position="123"/>
    </location>
</feature>
<dbReference type="Gene3D" id="3.20.20.450">
    <property type="entry name" value="EAL domain"/>
    <property type="match status" value="1"/>
</dbReference>
<evidence type="ECO:0000259" key="3">
    <source>
        <dbReference type="PROSITE" id="PS50883"/>
    </source>
</evidence>
<keyword evidence="1" id="KW-0597">Phosphoprotein</keyword>
<evidence type="ECO:0000259" key="2">
    <source>
        <dbReference type="PROSITE" id="PS50110"/>
    </source>
</evidence>
<dbReference type="SUPFAM" id="SSF52172">
    <property type="entry name" value="CheY-like"/>
    <property type="match status" value="1"/>
</dbReference>
<dbReference type="InterPro" id="IPR035919">
    <property type="entry name" value="EAL_sf"/>
</dbReference>
<dbReference type="InterPro" id="IPR011006">
    <property type="entry name" value="CheY-like_superfamily"/>
</dbReference>
<accession>A0A5R9Q2I6</accession>
<gene>
    <name evidence="4" type="ORF">C1E24_08440</name>
</gene>
<dbReference type="GO" id="GO:0071111">
    <property type="term" value="F:cyclic-guanylate-specific phosphodiesterase activity"/>
    <property type="evidence" value="ECO:0007669"/>
    <property type="project" value="InterPro"/>
</dbReference>
<dbReference type="Gene3D" id="3.40.50.2300">
    <property type="match status" value="1"/>
</dbReference>
<dbReference type="RefSeq" id="WP_138480493.1">
    <property type="nucleotide sequence ID" value="NZ_PPSW01000012.1"/>
</dbReference>
<reference evidence="4 5" key="1">
    <citation type="submission" date="2018-01" db="EMBL/GenBank/DDBJ databases">
        <title>Co-occurrence of chitin degradation, pigmentation and bioactivity in marine Pseudoalteromonas.</title>
        <authorList>
            <person name="Paulsen S."/>
            <person name="Gram L."/>
            <person name="Machado H."/>
        </authorList>
    </citation>
    <scope>NUCLEOTIDE SEQUENCE [LARGE SCALE GENOMIC DNA]</scope>
    <source>
        <strain evidence="4 5">S3663</strain>
    </source>
</reference>
<dbReference type="Pfam" id="PF00563">
    <property type="entry name" value="EAL"/>
    <property type="match status" value="1"/>
</dbReference>
<dbReference type="PANTHER" id="PTHR33121">
    <property type="entry name" value="CYCLIC DI-GMP PHOSPHODIESTERASE PDEF"/>
    <property type="match status" value="1"/>
</dbReference>
<sequence>MSINRLIVLDDDPGYIDILSGFADALGLDFEGHKSYASFCTSNMNNQDLCLIDIYMPDKDALDIILELAENSFSSSLAVMSGADEEIISSVEATVKKLDIAFAGSLSKPIKLSKLSQLIDMANACPHKTRTLFEKTKPSIESSLKATDLAIWFNNDYVYPVFQPQFSSITSALTGFECLTRINHPELGSVSPFEFISVLEKCQLIDDYTLKLIDKALEEISHFLVQDKMLTCSFNISAQNLDKDFADSLVQLFKRYEVTPSQITLELTESIAIQMNAEALYAISRLKLFGVKLSIDDFGTGYSSISQLVDLPFDEIKIDRSFVSQLGQNTKAQAIVCATFNLVSSLNFTLIVEGVETRAQLDFLQEQGSCIMQGFLFSKPLKANELNYFILKKIEKSRRSH</sequence>
<proteinExistence type="predicted"/>
<evidence type="ECO:0008006" key="6">
    <source>
        <dbReference type="Google" id="ProtNLM"/>
    </source>
</evidence>
<comment type="caution">
    <text evidence="4">The sequence shown here is derived from an EMBL/GenBank/DDBJ whole genome shotgun (WGS) entry which is preliminary data.</text>
</comment>
<evidence type="ECO:0000256" key="1">
    <source>
        <dbReference type="PROSITE-ProRule" id="PRU00169"/>
    </source>
</evidence>
<evidence type="ECO:0000313" key="5">
    <source>
        <dbReference type="Proteomes" id="UP000309186"/>
    </source>
</evidence>
<dbReference type="AlphaFoldDB" id="A0A5R9Q2I6"/>
<evidence type="ECO:0000313" key="4">
    <source>
        <dbReference type="EMBL" id="TLX47373.1"/>
    </source>
</evidence>
<protein>
    <recommendedName>
        <fullName evidence="6">Diguanylate phosphodiesterase</fullName>
    </recommendedName>
</protein>
<dbReference type="SMART" id="SM00052">
    <property type="entry name" value="EAL"/>
    <property type="match status" value="1"/>
</dbReference>
<organism evidence="4 5">
    <name type="scientific">Pseudoalteromonas phenolica</name>
    <dbReference type="NCBI Taxonomy" id="161398"/>
    <lineage>
        <taxon>Bacteria</taxon>
        <taxon>Pseudomonadati</taxon>
        <taxon>Pseudomonadota</taxon>
        <taxon>Gammaproteobacteria</taxon>
        <taxon>Alteromonadales</taxon>
        <taxon>Pseudoalteromonadaceae</taxon>
        <taxon>Pseudoalteromonas</taxon>
    </lineage>
</organism>
<dbReference type="SUPFAM" id="SSF141868">
    <property type="entry name" value="EAL domain-like"/>
    <property type="match status" value="1"/>
</dbReference>
<dbReference type="InterPro" id="IPR001633">
    <property type="entry name" value="EAL_dom"/>
</dbReference>
<dbReference type="OrthoDB" id="9812358at2"/>
<dbReference type="InterPro" id="IPR050706">
    <property type="entry name" value="Cyclic-di-GMP_PDE-like"/>
</dbReference>
<dbReference type="InterPro" id="IPR001789">
    <property type="entry name" value="Sig_transdc_resp-reg_receiver"/>
</dbReference>
<dbReference type="Proteomes" id="UP000309186">
    <property type="component" value="Unassembled WGS sequence"/>
</dbReference>